<dbReference type="Gene3D" id="3.40.50.2000">
    <property type="entry name" value="Glycogen Phosphorylase B"/>
    <property type="match status" value="3"/>
</dbReference>
<dbReference type="RefSeq" id="WP_273600918.1">
    <property type="nucleotide sequence ID" value="NZ_JAQQXT010000008.1"/>
</dbReference>
<dbReference type="EC" id="2.4.-.-" evidence="3"/>
<reference evidence="3 4" key="1">
    <citation type="submission" date="2022-10" db="EMBL/GenBank/DDBJ databases">
        <title>Paucibacter sp. hw1 Genome sequencing.</title>
        <authorList>
            <person name="Park S."/>
        </authorList>
    </citation>
    <scope>NUCLEOTIDE SEQUENCE [LARGE SCALE GENOMIC DNA]</scope>
    <source>
        <strain evidence="4">hw1</strain>
    </source>
</reference>
<organism evidence="3 4">
    <name type="scientific">Roseateles albus</name>
    <dbReference type="NCBI Taxonomy" id="2987525"/>
    <lineage>
        <taxon>Bacteria</taxon>
        <taxon>Pseudomonadati</taxon>
        <taxon>Pseudomonadota</taxon>
        <taxon>Betaproteobacteria</taxon>
        <taxon>Burkholderiales</taxon>
        <taxon>Sphaerotilaceae</taxon>
        <taxon>Roseateles</taxon>
    </lineage>
</organism>
<gene>
    <name evidence="3" type="ORF">PRZ03_14265</name>
</gene>
<comment type="caution">
    <text evidence="3">The sequence shown here is derived from an EMBL/GenBank/DDBJ whole genome shotgun (WGS) entry which is preliminary data.</text>
</comment>
<proteinExistence type="predicted"/>
<dbReference type="PANTHER" id="PTHR46401">
    <property type="entry name" value="GLYCOSYLTRANSFERASE WBBK-RELATED"/>
    <property type="match status" value="1"/>
</dbReference>
<dbReference type="SUPFAM" id="SSF53756">
    <property type="entry name" value="UDP-Glycosyltransferase/glycogen phosphorylase"/>
    <property type="match status" value="3"/>
</dbReference>
<dbReference type="Pfam" id="PF00534">
    <property type="entry name" value="Glycos_transf_1"/>
    <property type="match status" value="2"/>
</dbReference>
<evidence type="ECO:0000313" key="4">
    <source>
        <dbReference type="Proteomes" id="UP001221189"/>
    </source>
</evidence>
<dbReference type="Proteomes" id="UP001221189">
    <property type="component" value="Unassembled WGS sequence"/>
</dbReference>
<feature type="domain" description="Glycosyl transferase family 1" evidence="2">
    <location>
        <begin position="224"/>
        <end position="380"/>
    </location>
</feature>
<dbReference type="EMBL" id="JAQQXT010000008">
    <property type="protein sequence ID" value="MDC8772744.1"/>
    <property type="molecule type" value="Genomic_DNA"/>
</dbReference>
<evidence type="ECO:0000313" key="3">
    <source>
        <dbReference type="EMBL" id="MDC8772744.1"/>
    </source>
</evidence>
<dbReference type="GO" id="GO:0016757">
    <property type="term" value="F:glycosyltransferase activity"/>
    <property type="evidence" value="ECO:0007669"/>
    <property type="project" value="UniProtKB-KW"/>
</dbReference>
<sequence>MRILIDLQGCQNGSKNRGIGRYSLSLTKALLKHCGEHEFYVLLNEMFVEETRSLRKLLGELLPPERIIGFEAIGPVDEMRPENAWRRKAACVLREALIADLAPDALLISSMVEGAMDATVTSVGWIPGPTVVASVLYDLIPLHDPERYIGWEPAARWYYDKMDSLRRADCLLAISESAAAEAVELLGVPPSCVTTISTAADEIFVDAQVSAFVMTACREKFALSRPYLMHSGNVEPRKNFEGLIQAFSALPLSLRKQYQLVLAGKVSPADLEKLQGLAQKLGLKQGCLVVTGHVSDEELMALYAGCHLFVFPSLHEGFGLPALEAMHFGVPTIGSNTTSIPEVIGRADATFDPHSVAAITAAIQRCLSDSAFYASLKAHALEQSRRFSWDDCATRTLRALELTAAKRAAEPLAGLDSNARRALILNALISPERDTAPSEQELRGVAHCLASNLDTVARLTASANWGGKLSWRVEGPFDSTYSLALLNRETARALKALGHTVALHSTEGPGDFPANPHFLAANQDLATMHARLDSMPQSATHVTSRNLYPPRVSDMGSPLNLLHHYAWEESGFPAEWVQNFNQHLQGLTCLSEHVQKVLIDNGVSVPMVTSGCGVDHWERVVATSNVSFPGKRFRVLHVSSCFPRKGADALLKAFGAVFSQADDVSLIIKTFANPHNDIHQQLAACRAANPQYPDVHVIEGDLSDNDLKALYQQCHVLAAPSRAEGFGLPMAEAMLSGLPVITTAWSGQLDFCSEENSWLVDYTFTPAQTHFNVHGSVWAEPDHDSLCDALRRAQASSAAERSRRAQHGRDVLLRHFKWTDVTARAVNATRQWAQGQAGLGQPRTGWVTTWNTKCGIASYARHILEASDQAVTILAPIQDGRVRTDEDFVHRCWASEKQNNRFELLDAAITEHDLNTLVVQFNYGFFNLEQFAGFLHRQVDAGRTVIVMMHSTGDPVALAEWDINWRLVTAADALRRCARVLVHATSDLNRLKRLGLVDNVALFPHPLWRVGHGQLQTAKEIAPSAGLTLPLIATFGYCLPHKGLPEVLDAIKVLHKQGNPVRLRMLNAEYPDPVSIQLVKQLRRRIADSGLQDFVELRSEYLSDDEAATLMIEADLLVFAYQDTGESASGAVRHGLATARPVAVTPIQIFDDLGDAVHRFPGRSPEDIAQGISAALKTANESQMVQRAKRWRAAHDVSPLAARLVAMQHALLRPDAVRNYHFAGSSRMLRSAVGKPCGSKLYSSKVQGYLLFGPYLQLPAGTYVVELGWNYLLCNKSDCYVEITVNNGTKVLSREDFISMEMEDELTKIPFALTNPCGDLEVRMYIGDLTKATLNHLTIRPEEIKMQPTKVPS</sequence>
<dbReference type="CDD" id="cd03801">
    <property type="entry name" value="GT4_PimA-like"/>
    <property type="match status" value="1"/>
</dbReference>
<protein>
    <submittedName>
        <fullName evidence="3">Glycosyltransferase</fullName>
        <ecNumber evidence="3">2.4.-.-</ecNumber>
    </submittedName>
</protein>
<evidence type="ECO:0000259" key="2">
    <source>
        <dbReference type="Pfam" id="PF00534"/>
    </source>
</evidence>
<keyword evidence="4" id="KW-1185">Reference proteome</keyword>
<dbReference type="PANTHER" id="PTHR46401:SF2">
    <property type="entry name" value="GLYCOSYLTRANSFERASE WBBK-RELATED"/>
    <property type="match status" value="1"/>
</dbReference>
<dbReference type="CDD" id="cd03809">
    <property type="entry name" value="GT4_MtfB-like"/>
    <property type="match status" value="1"/>
</dbReference>
<dbReference type="InterPro" id="IPR001296">
    <property type="entry name" value="Glyco_trans_1"/>
</dbReference>
<evidence type="ECO:0000256" key="1">
    <source>
        <dbReference type="ARBA" id="ARBA00022679"/>
    </source>
</evidence>
<keyword evidence="3" id="KW-0328">Glycosyltransferase</keyword>
<feature type="domain" description="Glycosyl transferase family 1" evidence="2">
    <location>
        <begin position="628"/>
        <end position="756"/>
    </location>
</feature>
<keyword evidence="1 3" id="KW-0808">Transferase</keyword>
<name>A0ABT5KGS8_9BURK</name>
<accession>A0ABT5KGS8</accession>